<sequence>MHWKLIRKSTSSHKGYIEKFYLDVSVSVIKYNLCLWYSWGTQIFLVILLSKKSKENQKAPVAQLDRAPDYGSGG</sequence>
<name>A0A382DAQ8_9ZZZZ</name>
<accession>A0A382DAQ8</accession>
<dbReference type="AlphaFoldDB" id="A0A382DAQ8"/>
<proteinExistence type="predicted"/>
<reference evidence="2" key="1">
    <citation type="submission" date="2018-05" db="EMBL/GenBank/DDBJ databases">
        <authorList>
            <person name="Lanie J.A."/>
            <person name="Ng W.-L."/>
            <person name="Kazmierczak K.M."/>
            <person name="Andrzejewski T.M."/>
            <person name="Davidsen T.M."/>
            <person name="Wayne K.J."/>
            <person name="Tettelin H."/>
            <person name="Glass J.I."/>
            <person name="Rusch D."/>
            <person name="Podicherti R."/>
            <person name="Tsui H.-C.T."/>
            <person name="Winkler M.E."/>
        </authorList>
    </citation>
    <scope>NUCLEOTIDE SEQUENCE</scope>
</reference>
<protein>
    <submittedName>
        <fullName evidence="2">Uncharacterized protein</fullName>
    </submittedName>
</protein>
<organism evidence="2">
    <name type="scientific">marine metagenome</name>
    <dbReference type="NCBI Taxonomy" id="408172"/>
    <lineage>
        <taxon>unclassified sequences</taxon>
        <taxon>metagenomes</taxon>
        <taxon>ecological metagenomes</taxon>
    </lineage>
</organism>
<evidence type="ECO:0000256" key="1">
    <source>
        <dbReference type="SAM" id="MobiDB-lite"/>
    </source>
</evidence>
<dbReference type="EMBL" id="UINC01038158">
    <property type="protein sequence ID" value="SVB34751.1"/>
    <property type="molecule type" value="Genomic_DNA"/>
</dbReference>
<evidence type="ECO:0000313" key="2">
    <source>
        <dbReference type="EMBL" id="SVB34751.1"/>
    </source>
</evidence>
<feature type="region of interest" description="Disordered" evidence="1">
    <location>
        <begin position="54"/>
        <end position="74"/>
    </location>
</feature>
<gene>
    <name evidence="2" type="ORF">METZ01_LOCUS187605</name>
</gene>